<comment type="caution">
    <text evidence="11">The sequence shown here is derived from an EMBL/GenBank/DDBJ whole genome shotgun (WGS) entry which is preliminary data.</text>
</comment>
<keyword evidence="2" id="KW-0723">Serine/threonine-protein kinase</keyword>
<evidence type="ECO:0000259" key="10">
    <source>
        <dbReference type="PROSITE" id="PS50011"/>
    </source>
</evidence>
<dbReference type="GO" id="GO:0005524">
    <property type="term" value="F:ATP binding"/>
    <property type="evidence" value="ECO:0007669"/>
    <property type="project" value="InterPro"/>
</dbReference>
<dbReference type="PANTHER" id="PTHR17583">
    <property type="entry name" value="PHOSPHOINOSITIDE 3-KINASE REGULATORY SUBUNIT 4"/>
    <property type="match status" value="1"/>
</dbReference>
<dbReference type="InterPro" id="IPR021133">
    <property type="entry name" value="HEAT_type_2"/>
</dbReference>
<dbReference type="GO" id="GO:0016236">
    <property type="term" value="P:macroautophagy"/>
    <property type="evidence" value="ECO:0007669"/>
    <property type="project" value="InterPro"/>
</dbReference>
<dbReference type="InterPro" id="IPR011989">
    <property type="entry name" value="ARM-like"/>
</dbReference>
<dbReference type="InterPro" id="IPR045162">
    <property type="entry name" value="Vps15-like"/>
</dbReference>
<dbReference type="InterPro" id="IPR055231">
    <property type="entry name" value="2AA_helical"/>
</dbReference>
<dbReference type="InterPro" id="IPR000719">
    <property type="entry name" value="Prot_kinase_dom"/>
</dbReference>
<dbReference type="EMBL" id="JAWIZZ010000006">
    <property type="protein sequence ID" value="KAK5782278.1"/>
    <property type="molecule type" value="Genomic_DNA"/>
</dbReference>
<dbReference type="CDD" id="cd13980">
    <property type="entry name" value="STKc_Vps15"/>
    <property type="match status" value="1"/>
</dbReference>
<evidence type="ECO:0000256" key="9">
    <source>
        <dbReference type="PROSITE-ProRule" id="PRU00103"/>
    </source>
</evidence>
<dbReference type="GO" id="GO:0004674">
    <property type="term" value="F:protein serine/threonine kinase activity"/>
    <property type="evidence" value="ECO:0007669"/>
    <property type="project" value="UniProtKB-KW"/>
</dbReference>
<keyword evidence="7" id="KW-0418">Kinase</keyword>
<dbReference type="Pfam" id="PF00069">
    <property type="entry name" value="Pkinase"/>
    <property type="match status" value="1"/>
</dbReference>
<dbReference type="SUPFAM" id="SSF56112">
    <property type="entry name" value="Protein kinase-like (PK-like)"/>
    <property type="match status" value="1"/>
</dbReference>
<organism evidence="11 12">
    <name type="scientific">Arxiozyma heterogenica</name>
    <dbReference type="NCBI Taxonomy" id="278026"/>
    <lineage>
        <taxon>Eukaryota</taxon>
        <taxon>Fungi</taxon>
        <taxon>Dikarya</taxon>
        <taxon>Ascomycota</taxon>
        <taxon>Saccharomycotina</taxon>
        <taxon>Saccharomycetes</taxon>
        <taxon>Saccharomycetales</taxon>
        <taxon>Saccharomycetaceae</taxon>
        <taxon>Arxiozyma</taxon>
    </lineage>
</organism>
<dbReference type="SUPFAM" id="SSF48371">
    <property type="entry name" value="ARM repeat"/>
    <property type="match status" value="1"/>
</dbReference>
<evidence type="ECO:0000313" key="12">
    <source>
        <dbReference type="Proteomes" id="UP001306508"/>
    </source>
</evidence>
<dbReference type="PROSITE" id="PS50011">
    <property type="entry name" value="PROTEIN_KINASE_DOM"/>
    <property type="match status" value="1"/>
</dbReference>
<dbReference type="GO" id="GO:0034271">
    <property type="term" value="C:phosphatidylinositol 3-kinase complex, class III, type I"/>
    <property type="evidence" value="ECO:0007669"/>
    <property type="project" value="TreeGrafter"/>
</dbReference>
<evidence type="ECO:0000256" key="8">
    <source>
        <dbReference type="ARBA" id="ARBA00022840"/>
    </source>
</evidence>
<keyword evidence="3" id="KW-0853">WD repeat</keyword>
<dbReference type="Gene3D" id="1.25.10.10">
    <property type="entry name" value="Leucine-rich Repeat Variant"/>
    <property type="match status" value="1"/>
</dbReference>
<dbReference type="GO" id="GO:0034272">
    <property type="term" value="C:phosphatidylinositol 3-kinase complex, class III, type II"/>
    <property type="evidence" value="ECO:0007669"/>
    <property type="project" value="TreeGrafter"/>
</dbReference>
<evidence type="ECO:0000256" key="4">
    <source>
        <dbReference type="ARBA" id="ARBA00022679"/>
    </source>
</evidence>
<evidence type="ECO:0000256" key="6">
    <source>
        <dbReference type="ARBA" id="ARBA00022741"/>
    </source>
</evidence>
<evidence type="ECO:0000256" key="3">
    <source>
        <dbReference type="ARBA" id="ARBA00022574"/>
    </source>
</evidence>
<dbReference type="PROSITE" id="PS50077">
    <property type="entry name" value="HEAT_REPEAT"/>
    <property type="match status" value="1"/>
</dbReference>
<sequence>MGAKLSLLAQTSPSIGIFSYIDILQEVHYISQLNSSKFLKTCKALDPNGEIIVKVFIKPNEEFTEQFSLIIKRIQEQQIKLAKSCSVLNYSKIIDSKRAIYLIRQHLKGNLYDRLSLRPYLHPIELKFITFQILKAISEIHDLDIVHGDLKTENILINSWNWIVITDFASLIKPVYLPEDNPSEFTFYFDTSKRRSCYLAPERFNSKLYSEINSDITSSISDSKNFHVTKEMDTFSVGCCIAELFLEGVPLFNLSQLFKYKNNEYDPYQFLIDNIPRLDISTKGEIGKDKDTIDVLLNDTNTNMISNDDRKQICNLIMDMIHIDPQKRLSCKDILIKYRDIFFPDYFYTFTYDYLKTLAILSTNIPTNDKLVTIYTLKDNLSTVIEDCVQKIYADFEKICNKLKFPISTCNDKLQNNKSMFKFPSEFIRFNKDLCIELNSFKNCSTNIKTIQEECSLLYLSFLLHSLRCCRFESSQIKCLELITALSQFISDENKLDRVIPYLVNCFLSTKSTNVQSLALQNVCQILSNVEELTALNANIFVDYLFPKTKKLLQQCNSTNNITIANNNTQYVKIILANCLGDLVTIAERFEGLNYLNHTKRNDNYILSSFTDLHIQDKSSRKLIQLVSDLTISLLTDNSAPVKISLLRNILPLCKFFGKEKTNDIILSHLITYLNDRNYLLRMTLIETIPSIAILLGPITLERYILPLLIQSLVDSEECIIIAVLYGIKDLCKVGLISKPVFYDLAATIIPLVFHPNYSIRNVTIHIIYQISQQLSKAEIYCKLYPIIRPYFGFDVEFSLELLIDSCKQPVSRIVFNLLCSWSLHASKSLFWKQTDNSDIDIFGNRIITFIDKIYVSNNYHVNSNNKNIMNETSTMNIVSQKRKAFETNLQTDLMLNLGNVEVPLTTEDKLWIEKFIAIGTKRKDLWKLEILRSYVIRYTKTWNKSPNKLNEQNNLYGNQEINNNKSFNVIPRNVFFDIKFIAPNNVLYTYQDNDIPCALQIKQEKTISDKNETVQLHNDKTKLLTLINVNGSLLFQSQLLGTTASNLNNIYVECDTKLGLNGKLLSEENLEYYGSTKRYIVENSYEGTSNTIKRFIKSCNIVPSLKEFKEFGLQFNIEQDHLEFGDLNDMFVANLSENVGDSIITIIASHDKCSFLFTGSLHGIVNIWDMLSITNGNKVYATVKYTCGASITDMNLLPGFDTIIISLNNGVMLCLRIVSTIEEGVKKFSKLTRVRQLNINTLSNKKGLTSSDNYIKKFIICPTEETSIIIALTNRHKILLIDIRDMTFLNSIQIPKKYGAISCFEVNPNDMTLIIGTMRGIINVWDLRFNILLNSFTFGDNSSVTDIKLLPHFGANHICVTKGSSNPLFSIWDYSKIACKLAAVISDEVPPLQAFMAISKNLDQRKYNIDINKGSISAIKVSGASVIIAQHNIQDLLLFNLLNFSKCKVLFKNTFKDYEFAPVQLTANLTVLLVKPSIVKSLEPSMHVPKETVNHIELGKINNESILFTVNTQNIVSVYK</sequence>
<evidence type="ECO:0000313" key="11">
    <source>
        <dbReference type="EMBL" id="KAK5782278.1"/>
    </source>
</evidence>
<dbReference type="Gene3D" id="1.10.510.10">
    <property type="entry name" value="Transferase(Phosphotransferase) domain 1"/>
    <property type="match status" value="1"/>
</dbReference>
<dbReference type="InterPro" id="IPR015943">
    <property type="entry name" value="WD40/YVTN_repeat-like_dom_sf"/>
</dbReference>
<dbReference type="InterPro" id="IPR011009">
    <property type="entry name" value="Kinase-like_dom_sf"/>
</dbReference>
<dbReference type="InterPro" id="IPR016024">
    <property type="entry name" value="ARM-type_fold"/>
</dbReference>
<evidence type="ECO:0000256" key="7">
    <source>
        <dbReference type="ARBA" id="ARBA00022777"/>
    </source>
</evidence>
<feature type="repeat" description="HEAT" evidence="9">
    <location>
        <begin position="666"/>
        <end position="704"/>
    </location>
</feature>
<keyword evidence="12" id="KW-1185">Reference proteome</keyword>
<reference evidence="12" key="1">
    <citation type="submission" date="2023-07" db="EMBL/GenBank/DDBJ databases">
        <title>A draft genome of Kazachstania heterogenica Y-27499.</title>
        <authorList>
            <person name="Donic C."/>
            <person name="Kralova J.S."/>
            <person name="Fidel L."/>
            <person name="Ben-Dor S."/>
            <person name="Jung S."/>
        </authorList>
    </citation>
    <scope>NUCLEOTIDE SEQUENCE [LARGE SCALE GENOMIC DNA]</scope>
    <source>
        <strain evidence="12">Y27499</strain>
    </source>
</reference>
<keyword evidence="8" id="KW-0067">ATP-binding</keyword>
<dbReference type="GO" id="GO:0045324">
    <property type="term" value="P:late endosome to vacuole transport"/>
    <property type="evidence" value="ECO:0007669"/>
    <property type="project" value="InterPro"/>
</dbReference>
<dbReference type="PROSITE" id="PS00108">
    <property type="entry name" value="PROTEIN_KINASE_ST"/>
    <property type="match status" value="1"/>
</dbReference>
<dbReference type="GO" id="GO:0005770">
    <property type="term" value="C:late endosome"/>
    <property type="evidence" value="ECO:0007669"/>
    <property type="project" value="TreeGrafter"/>
</dbReference>
<dbReference type="GO" id="GO:0006623">
    <property type="term" value="P:protein targeting to vacuole"/>
    <property type="evidence" value="ECO:0007669"/>
    <property type="project" value="TreeGrafter"/>
</dbReference>
<dbReference type="SUPFAM" id="SSF50978">
    <property type="entry name" value="WD40 repeat-like"/>
    <property type="match status" value="1"/>
</dbReference>
<accession>A0AAN7WUA0</accession>
<dbReference type="Pfam" id="PF22956">
    <property type="entry name" value="VPS15-like_hel"/>
    <property type="match status" value="1"/>
</dbReference>
<keyword evidence="4" id="KW-0808">Transferase</keyword>
<dbReference type="InterPro" id="IPR008271">
    <property type="entry name" value="Ser/Thr_kinase_AS"/>
</dbReference>
<evidence type="ECO:0000256" key="5">
    <source>
        <dbReference type="ARBA" id="ARBA00022737"/>
    </source>
</evidence>
<dbReference type="InterPro" id="IPR036322">
    <property type="entry name" value="WD40_repeat_dom_sf"/>
</dbReference>
<proteinExistence type="predicted"/>
<dbReference type="EC" id="2.7.11.1" evidence="1"/>
<dbReference type="GO" id="GO:0071561">
    <property type="term" value="C:nucleus-vacuole junction"/>
    <property type="evidence" value="ECO:0007669"/>
    <property type="project" value="TreeGrafter"/>
</dbReference>
<gene>
    <name evidence="11" type="ORF">RI543_000208</name>
</gene>
<dbReference type="SMART" id="SM00220">
    <property type="entry name" value="S_TKc"/>
    <property type="match status" value="1"/>
</dbReference>
<dbReference type="Gene3D" id="2.130.10.10">
    <property type="entry name" value="YVTN repeat-like/Quinoprotein amine dehydrogenase"/>
    <property type="match status" value="1"/>
</dbReference>
<dbReference type="PANTHER" id="PTHR17583:SF0">
    <property type="entry name" value="PHOSPHOINOSITIDE 3-KINASE REGULATORY SUBUNIT 4"/>
    <property type="match status" value="1"/>
</dbReference>
<name>A0AAN7WUA0_9SACH</name>
<keyword evidence="5" id="KW-0677">Repeat</keyword>
<keyword evidence="6" id="KW-0547">Nucleotide-binding</keyword>
<evidence type="ECO:0000256" key="2">
    <source>
        <dbReference type="ARBA" id="ARBA00022527"/>
    </source>
</evidence>
<evidence type="ECO:0000256" key="1">
    <source>
        <dbReference type="ARBA" id="ARBA00012513"/>
    </source>
</evidence>
<feature type="domain" description="Protein kinase" evidence="10">
    <location>
        <begin position="27"/>
        <end position="343"/>
    </location>
</feature>
<dbReference type="Proteomes" id="UP001306508">
    <property type="component" value="Unassembled WGS sequence"/>
</dbReference>
<protein>
    <recommendedName>
        <fullName evidence="1">non-specific serine/threonine protein kinase</fullName>
        <ecNumber evidence="1">2.7.11.1</ecNumber>
    </recommendedName>
</protein>